<feature type="chain" id="PRO_5012537979" evidence="1">
    <location>
        <begin position="26"/>
        <end position="462"/>
    </location>
</feature>
<evidence type="ECO:0000313" key="4">
    <source>
        <dbReference type="Proteomes" id="UP000216339"/>
    </source>
</evidence>
<dbReference type="PANTHER" id="PTHR43135:SF3">
    <property type="entry name" value="ALPHA-D-RIBOSE 1-METHYLPHOSPHONATE 5-TRIPHOSPHATE DIPHOSPHATASE"/>
    <property type="match status" value="1"/>
</dbReference>
<dbReference type="SUPFAM" id="SSF51556">
    <property type="entry name" value="Metallo-dependent hydrolases"/>
    <property type="match status" value="1"/>
</dbReference>
<dbReference type="Proteomes" id="UP000216339">
    <property type="component" value="Unassembled WGS sequence"/>
</dbReference>
<keyword evidence="1" id="KW-0732">Signal</keyword>
<dbReference type="CDD" id="cd01309">
    <property type="entry name" value="Met_dep_hydrolase_C"/>
    <property type="match status" value="1"/>
</dbReference>
<dbReference type="EMBL" id="MQWD01000001">
    <property type="protein sequence ID" value="PAP78485.1"/>
    <property type="molecule type" value="Genomic_DNA"/>
</dbReference>
<dbReference type="RefSeq" id="WP_095512162.1">
    <property type="nucleotide sequence ID" value="NZ_MQWD01000001.1"/>
</dbReference>
<keyword evidence="4" id="KW-1185">Reference proteome</keyword>
<dbReference type="GO" id="GO:0016810">
    <property type="term" value="F:hydrolase activity, acting on carbon-nitrogen (but not peptide) bonds"/>
    <property type="evidence" value="ECO:0007669"/>
    <property type="project" value="InterPro"/>
</dbReference>
<protein>
    <submittedName>
        <fullName evidence="3">Amidohydrolase</fullName>
    </submittedName>
</protein>
<evidence type="ECO:0000313" key="3">
    <source>
        <dbReference type="EMBL" id="PAP78485.1"/>
    </source>
</evidence>
<dbReference type="PANTHER" id="PTHR43135">
    <property type="entry name" value="ALPHA-D-RIBOSE 1-METHYLPHOSPHONATE 5-TRIPHOSPHATE DIPHOSPHATASE"/>
    <property type="match status" value="1"/>
</dbReference>
<dbReference type="AlphaFoldDB" id="A0A271J6A2"/>
<feature type="domain" description="Amidohydrolase-related" evidence="2">
    <location>
        <begin position="323"/>
        <end position="413"/>
    </location>
</feature>
<dbReference type="OrthoDB" id="9802793at2"/>
<dbReference type="SUPFAM" id="SSF51338">
    <property type="entry name" value="Composite domain of metallo-dependent hydrolases"/>
    <property type="match status" value="1"/>
</dbReference>
<dbReference type="Pfam" id="PF01979">
    <property type="entry name" value="Amidohydro_1"/>
    <property type="match status" value="1"/>
</dbReference>
<gene>
    <name evidence="3" type="ORF">BSZ37_19675</name>
</gene>
<dbReference type="Gene3D" id="3.20.20.140">
    <property type="entry name" value="Metal-dependent hydrolases"/>
    <property type="match status" value="1"/>
</dbReference>
<feature type="signal peptide" evidence="1">
    <location>
        <begin position="1"/>
        <end position="25"/>
    </location>
</feature>
<dbReference type="InterPro" id="IPR011059">
    <property type="entry name" value="Metal-dep_hydrolase_composite"/>
</dbReference>
<dbReference type="InterPro" id="IPR006680">
    <property type="entry name" value="Amidohydro-rel"/>
</dbReference>
<evidence type="ECO:0000256" key="1">
    <source>
        <dbReference type="SAM" id="SignalP"/>
    </source>
</evidence>
<organism evidence="3 4">
    <name type="scientific">Rubrivirga marina</name>
    <dbReference type="NCBI Taxonomy" id="1196024"/>
    <lineage>
        <taxon>Bacteria</taxon>
        <taxon>Pseudomonadati</taxon>
        <taxon>Rhodothermota</taxon>
        <taxon>Rhodothermia</taxon>
        <taxon>Rhodothermales</taxon>
        <taxon>Rubricoccaceae</taxon>
        <taxon>Rubrivirga</taxon>
    </lineage>
</organism>
<name>A0A271J6A2_9BACT</name>
<reference evidence="3 4" key="1">
    <citation type="submission" date="2016-11" db="EMBL/GenBank/DDBJ databases">
        <title>Study of marine rhodopsin-containing bacteria.</title>
        <authorList>
            <person name="Yoshizawa S."/>
            <person name="Kumagai Y."/>
            <person name="Kogure K."/>
        </authorList>
    </citation>
    <scope>NUCLEOTIDE SEQUENCE [LARGE SCALE GENOMIC DNA]</scope>
    <source>
        <strain evidence="3 4">SAORIC-28</strain>
    </source>
</reference>
<dbReference type="InterPro" id="IPR032466">
    <property type="entry name" value="Metal_Hydrolase"/>
</dbReference>
<evidence type="ECO:0000259" key="2">
    <source>
        <dbReference type="Pfam" id="PF01979"/>
    </source>
</evidence>
<comment type="caution">
    <text evidence="3">The sequence shown here is derived from an EMBL/GenBank/DDBJ whole genome shotgun (WGS) entry which is preliminary data.</text>
</comment>
<keyword evidence="3" id="KW-0378">Hydrolase</keyword>
<sequence>MRSLLLLPLLLSLAAAPLGSAPAAAQTPATLPPASERGSVLIRNATVHTVTNGTLENADILVEDGVIERIGTGLEAPRGVRVVDATGKHVTPGIIDAHSHIALSSVNEATNPVVAEVQMRDALDPADIGIYRALAGGVTTIHTMHGSANPVGGENETIKLRWGTLDPDGLLFEGAPRTIKFALGENPTRVHGQGRGIRPATRMGVEQVYREAFTDARAYRQAQTEAEAAGRPLPPVDRRLETLADILDGEVLVHCHSYRADEILMLLDVFEDFGIERVTFQHANEAFKVAPELAAFGAGASVFADWGNYKFEVYYSSAYNATILAQNGVRTSVNSDDAGLLRYLYHEAAKTQRYGGLTDDQALALVTLNPAWQLGIDDRVGSIEEGKDADLAVFSAPPLSVYARVDMTFVDGVARFDRARDGDDQRLYVDPEEEITALPSQSSAHSASCLLGTDLYELALGE</sequence>
<dbReference type="InterPro" id="IPR051781">
    <property type="entry name" value="Metallo-dep_Hydrolase"/>
</dbReference>
<proteinExistence type="predicted"/>
<accession>A0A271J6A2</accession>